<protein>
    <recommendedName>
        <fullName evidence="3">Glycosyltransferase</fullName>
    </recommendedName>
</protein>
<accession>A0A5Q2QBG3</accession>
<gene>
    <name evidence="1" type="ORF">GH975_08640</name>
</gene>
<dbReference type="Pfam" id="PF13692">
    <property type="entry name" value="Glyco_trans_1_4"/>
    <property type="match status" value="1"/>
</dbReference>
<reference evidence="1 2" key="1">
    <citation type="submission" date="2019-11" db="EMBL/GenBank/DDBJ databases">
        <authorList>
            <person name="Khan S.A."/>
            <person name="Jeon C.O."/>
            <person name="Chun B.H."/>
        </authorList>
    </citation>
    <scope>NUCLEOTIDE SEQUENCE [LARGE SCALE GENOMIC DNA]</scope>
    <source>
        <strain evidence="1 2">IMCC 1097</strain>
    </source>
</reference>
<organism evidence="1 2">
    <name type="scientific">Litorivicinus lipolyticus</name>
    <dbReference type="NCBI Taxonomy" id="418701"/>
    <lineage>
        <taxon>Bacteria</taxon>
        <taxon>Pseudomonadati</taxon>
        <taxon>Pseudomonadota</taxon>
        <taxon>Gammaproteobacteria</taxon>
        <taxon>Oceanospirillales</taxon>
        <taxon>Litorivicinaceae</taxon>
        <taxon>Litorivicinus</taxon>
    </lineage>
</organism>
<evidence type="ECO:0000313" key="1">
    <source>
        <dbReference type="EMBL" id="QGG80633.1"/>
    </source>
</evidence>
<keyword evidence="2" id="KW-1185">Reference proteome</keyword>
<name>A0A5Q2QBG3_9GAMM</name>
<dbReference type="Proteomes" id="UP000388235">
    <property type="component" value="Chromosome"/>
</dbReference>
<sequence>MLGRNEHKILERAVGLLKSRDVTGVDYARCAARLTYQLCSAYYLPELERGLIDYGKNLIGVNYVSSNDELVVAFLDDFALDNRGLSEQYLIELCRSYDKVFYIVNRPPPIHRGSSISKIIAEYCNVEVKFVAGLNVDEKIKSICSLLQSTNAARVFCHLSPWSVEATIALSTMSGLKKTLIDITDHNFWLGASIFDDFIGFRDYGRVLAVQERGISPDKYMVLRYYPILPSKVVKFDLNVPSTAVVLFSGSNFFKIYGDDGRFFNLIDEILTENSDAYFVFAGSGNPIKFKSFWSRSQNKNRVLLLGPTNNIAGLFNRCDVFVNTYPHFGGLMTHYAVSLGKPVVGFRGVYAHNFAEDVIHETCDAQISIADQSEFVSFMNALIRSDVKRKEHANSCKKYIRDHDDFHRDFGEIKASGFVANAPLTATSINILAVKSLYSEIESKWMGYSDMIIVSELGWSFILKNPFWAVLFFTKSAWKLARILFYRISKGRVA</sequence>
<dbReference type="AlphaFoldDB" id="A0A5Q2QBG3"/>
<dbReference type="Gene3D" id="3.40.50.2000">
    <property type="entry name" value="Glycogen Phosphorylase B"/>
    <property type="match status" value="1"/>
</dbReference>
<dbReference type="KEGG" id="llp:GH975_08640"/>
<dbReference type="OrthoDB" id="479249at2"/>
<dbReference type="SUPFAM" id="SSF53756">
    <property type="entry name" value="UDP-Glycosyltransferase/glycogen phosphorylase"/>
    <property type="match status" value="1"/>
</dbReference>
<proteinExistence type="predicted"/>
<dbReference type="EMBL" id="CP045871">
    <property type="protein sequence ID" value="QGG80633.1"/>
    <property type="molecule type" value="Genomic_DNA"/>
</dbReference>
<evidence type="ECO:0000313" key="2">
    <source>
        <dbReference type="Proteomes" id="UP000388235"/>
    </source>
</evidence>
<evidence type="ECO:0008006" key="3">
    <source>
        <dbReference type="Google" id="ProtNLM"/>
    </source>
</evidence>
<dbReference type="RefSeq" id="WP_153714137.1">
    <property type="nucleotide sequence ID" value="NZ_CP045871.1"/>
</dbReference>